<keyword evidence="1" id="KW-0812">Transmembrane</keyword>
<gene>
    <name evidence="2" type="ORF">GC097_03015</name>
</gene>
<sequence length="91" mass="10211">MRKMMFRSLIFAILLVIGYYAVQVFWGYYITLKYVPDISNSSSAIDFGSHKVEFGIKASPLNVISEIMIIMAIGVVIYISGSYVTKKITTS</sequence>
<evidence type="ECO:0000256" key="1">
    <source>
        <dbReference type="SAM" id="Phobius"/>
    </source>
</evidence>
<keyword evidence="3" id="KW-1185">Reference proteome</keyword>
<protein>
    <submittedName>
        <fullName evidence="2">Uncharacterized protein</fullName>
    </submittedName>
</protein>
<accession>A0ABX1ZFY0</accession>
<evidence type="ECO:0000313" key="2">
    <source>
        <dbReference type="EMBL" id="NOU98991.1"/>
    </source>
</evidence>
<dbReference type="RefSeq" id="WP_171681893.1">
    <property type="nucleotide sequence ID" value="NZ_WHNZ01000012.1"/>
</dbReference>
<feature type="transmembrane region" description="Helical" evidence="1">
    <location>
        <begin position="67"/>
        <end position="85"/>
    </location>
</feature>
<proteinExistence type="predicted"/>
<reference evidence="2 3" key="1">
    <citation type="submission" date="2019-10" db="EMBL/GenBank/DDBJ databases">
        <title>Description of Paenibacillus pedi sp. nov.</title>
        <authorList>
            <person name="Carlier A."/>
            <person name="Qi S."/>
        </authorList>
    </citation>
    <scope>NUCLEOTIDE SEQUENCE [LARGE SCALE GENOMIC DNA]</scope>
    <source>
        <strain evidence="2 3">LMG 31457</strain>
    </source>
</reference>
<comment type="caution">
    <text evidence="2">The sequence shown here is derived from an EMBL/GenBank/DDBJ whole genome shotgun (WGS) entry which is preliminary data.</text>
</comment>
<evidence type="ECO:0000313" key="3">
    <source>
        <dbReference type="Proteomes" id="UP000618579"/>
    </source>
</evidence>
<name>A0ABX1ZFY0_9BACL</name>
<keyword evidence="1" id="KW-1133">Transmembrane helix</keyword>
<dbReference type="EMBL" id="WHNZ01000012">
    <property type="protein sequence ID" value="NOU98991.1"/>
    <property type="molecule type" value="Genomic_DNA"/>
</dbReference>
<feature type="transmembrane region" description="Helical" evidence="1">
    <location>
        <begin position="9"/>
        <end position="30"/>
    </location>
</feature>
<organism evidence="2 3">
    <name type="scientific">Paenibacillus planticolens</name>
    <dbReference type="NCBI Taxonomy" id="2654976"/>
    <lineage>
        <taxon>Bacteria</taxon>
        <taxon>Bacillati</taxon>
        <taxon>Bacillota</taxon>
        <taxon>Bacilli</taxon>
        <taxon>Bacillales</taxon>
        <taxon>Paenibacillaceae</taxon>
        <taxon>Paenibacillus</taxon>
    </lineage>
</organism>
<dbReference type="Proteomes" id="UP000618579">
    <property type="component" value="Unassembled WGS sequence"/>
</dbReference>
<keyword evidence="1" id="KW-0472">Membrane</keyword>